<gene>
    <name evidence="2" type="ORF">I6H42_00040</name>
    <name evidence="1" type="ORF">I6H42_08490</name>
</gene>
<dbReference type="RefSeq" id="WP_074632990.1">
    <property type="nucleotide sequence ID" value="NZ_CP066065.1"/>
</dbReference>
<proteinExistence type="predicted"/>
<dbReference type="EMBL" id="CP066065">
    <property type="protein sequence ID" value="QQC43876.1"/>
    <property type="molecule type" value="Genomic_DNA"/>
</dbReference>
<dbReference type="PROSITE" id="PS51257">
    <property type="entry name" value="PROKAR_LIPOPROTEIN"/>
    <property type="match status" value="1"/>
</dbReference>
<accession>A0AAP9Y8S2</accession>
<dbReference type="EMBL" id="CP066065">
    <property type="protein sequence ID" value="QQC43788.1"/>
    <property type="molecule type" value="Genomic_DNA"/>
</dbReference>
<reference evidence="1 3" key="1">
    <citation type="submission" date="2020-12" db="EMBL/GenBank/DDBJ databases">
        <title>FDA dAtabase for Regulatory Grade micrObial Sequences (FDA-ARGOS): Supporting development and validation of Infectious Disease Dx tests.</title>
        <authorList>
            <person name="Sproer C."/>
            <person name="Gronow S."/>
            <person name="Severitt S."/>
            <person name="Schroder I."/>
            <person name="Tallon L."/>
            <person name="Sadzewicz L."/>
            <person name="Zhao X."/>
            <person name="Boylan J."/>
            <person name="Ott S."/>
            <person name="Bowen H."/>
            <person name="Vavikolanu K."/>
            <person name="Mehta A."/>
            <person name="Aluvathingal J."/>
            <person name="Nadendla S."/>
            <person name="Lowell S."/>
            <person name="Myers T."/>
            <person name="Yan Y."/>
            <person name="Sichtig H."/>
        </authorList>
    </citation>
    <scope>NUCLEOTIDE SEQUENCE [LARGE SCALE GENOMIC DNA]</scope>
    <source>
        <strain evidence="1 3">FDAARGOS_985</strain>
    </source>
</reference>
<evidence type="ECO:0008006" key="4">
    <source>
        <dbReference type="Google" id="ProtNLM"/>
    </source>
</evidence>
<sequence length="177" mass="19311">MLSLVSRRVVAAASSFLFVVVGLSGCFPFRGGSADISKLQNIPEGQKRELIAQMSSASGQEKRRIGEKAVALSKMVGAQLVGVDPAGISGQQFKLDAQNRVSVNKDDMVYKMMSATDFWRLGGDSYDLCVEQDCEYYSSWTVDVEGSGGDVVYVWTLKIDGADQPDKPLVRRFKVAK</sequence>
<organism evidence="1 3">
    <name type="scientific">Schaalia meyeri</name>
    <dbReference type="NCBI Taxonomy" id="52773"/>
    <lineage>
        <taxon>Bacteria</taxon>
        <taxon>Bacillati</taxon>
        <taxon>Actinomycetota</taxon>
        <taxon>Actinomycetes</taxon>
        <taxon>Actinomycetales</taxon>
        <taxon>Actinomycetaceae</taxon>
        <taxon>Schaalia</taxon>
    </lineage>
</organism>
<evidence type="ECO:0000313" key="2">
    <source>
        <dbReference type="EMBL" id="QQC43876.1"/>
    </source>
</evidence>
<evidence type="ECO:0000313" key="3">
    <source>
        <dbReference type="Proteomes" id="UP000595220"/>
    </source>
</evidence>
<dbReference type="AlphaFoldDB" id="A0AAP9Y8S2"/>
<name>A0AAP9Y8S2_9ACTO</name>
<dbReference type="Proteomes" id="UP000595220">
    <property type="component" value="Chromosome"/>
</dbReference>
<keyword evidence="3" id="KW-1185">Reference proteome</keyword>
<evidence type="ECO:0000313" key="1">
    <source>
        <dbReference type="EMBL" id="QQC43788.1"/>
    </source>
</evidence>
<protein>
    <recommendedName>
        <fullName evidence="4">Lipoprotein</fullName>
    </recommendedName>
</protein>